<accession>A0ABR2GDV4</accession>
<feature type="compositionally biased region" description="Low complexity" evidence="1">
    <location>
        <begin position="34"/>
        <end position="47"/>
    </location>
</feature>
<organism evidence="2 3">
    <name type="scientific">Hibiscus sabdariffa</name>
    <name type="common">roselle</name>
    <dbReference type="NCBI Taxonomy" id="183260"/>
    <lineage>
        <taxon>Eukaryota</taxon>
        <taxon>Viridiplantae</taxon>
        <taxon>Streptophyta</taxon>
        <taxon>Embryophyta</taxon>
        <taxon>Tracheophyta</taxon>
        <taxon>Spermatophyta</taxon>
        <taxon>Magnoliopsida</taxon>
        <taxon>eudicotyledons</taxon>
        <taxon>Gunneridae</taxon>
        <taxon>Pentapetalae</taxon>
        <taxon>rosids</taxon>
        <taxon>malvids</taxon>
        <taxon>Malvales</taxon>
        <taxon>Malvaceae</taxon>
        <taxon>Malvoideae</taxon>
        <taxon>Hibiscus</taxon>
    </lineage>
</organism>
<feature type="compositionally biased region" description="Polar residues" evidence="1">
    <location>
        <begin position="55"/>
        <end position="67"/>
    </location>
</feature>
<feature type="region of interest" description="Disordered" evidence="1">
    <location>
        <begin position="34"/>
        <end position="69"/>
    </location>
</feature>
<sequence length="108" mass="12672">MRERDEAIQSYFLELLPDEVPLFHIFSNDLFHPARSTRQRAPQAQATPQPPPTRKNATSTSTATPQTHPLYMRSMLLQQCHRLLHKELILQHLHRNHLQRLSHLQDVP</sequence>
<gene>
    <name evidence="2" type="ORF">V6N12_050935</name>
</gene>
<evidence type="ECO:0000313" key="3">
    <source>
        <dbReference type="Proteomes" id="UP001472677"/>
    </source>
</evidence>
<comment type="caution">
    <text evidence="2">The sequence shown here is derived from an EMBL/GenBank/DDBJ whole genome shotgun (WGS) entry which is preliminary data.</text>
</comment>
<name>A0ABR2GDV4_9ROSI</name>
<dbReference type="EMBL" id="JBBPBM010000001">
    <property type="protein sequence ID" value="KAK8601093.1"/>
    <property type="molecule type" value="Genomic_DNA"/>
</dbReference>
<reference evidence="2 3" key="1">
    <citation type="journal article" date="2024" name="G3 (Bethesda)">
        <title>Genome assembly of Hibiscus sabdariffa L. provides insights into metabolisms of medicinal natural products.</title>
        <authorList>
            <person name="Kim T."/>
        </authorList>
    </citation>
    <scope>NUCLEOTIDE SEQUENCE [LARGE SCALE GENOMIC DNA]</scope>
    <source>
        <strain evidence="2">TK-2024</strain>
        <tissue evidence="2">Old leaves</tissue>
    </source>
</reference>
<proteinExistence type="predicted"/>
<keyword evidence="3" id="KW-1185">Reference proteome</keyword>
<evidence type="ECO:0000256" key="1">
    <source>
        <dbReference type="SAM" id="MobiDB-lite"/>
    </source>
</evidence>
<evidence type="ECO:0000313" key="2">
    <source>
        <dbReference type="EMBL" id="KAK8601093.1"/>
    </source>
</evidence>
<protein>
    <submittedName>
        <fullName evidence="2">Uncharacterized protein</fullName>
    </submittedName>
</protein>
<dbReference type="Proteomes" id="UP001472677">
    <property type="component" value="Unassembled WGS sequence"/>
</dbReference>